<reference evidence="2" key="1">
    <citation type="submission" date="2022-01" db="EMBL/GenBank/DDBJ databases">
        <authorList>
            <person name="Braso-Vives M."/>
        </authorList>
    </citation>
    <scope>NUCLEOTIDE SEQUENCE</scope>
</reference>
<evidence type="ECO:0000313" key="2">
    <source>
        <dbReference type="EMBL" id="CAH1257641.1"/>
    </source>
</evidence>
<sequence>MDVPTTGASRLAPHPRTPGRDPPTATASLGASIGDKRAAVHTVWHVIAADEAFVLGRVSYRLHGGTLSPEPQQTRRWDIGMRLRGRGLPGGVPREVDMNHK</sequence>
<proteinExistence type="predicted"/>
<dbReference type="Proteomes" id="UP000838412">
    <property type="component" value="Chromosome 3"/>
</dbReference>
<evidence type="ECO:0000313" key="3">
    <source>
        <dbReference type="Proteomes" id="UP000838412"/>
    </source>
</evidence>
<dbReference type="AlphaFoldDB" id="A0A8K0EMP4"/>
<evidence type="ECO:0000256" key="1">
    <source>
        <dbReference type="SAM" id="MobiDB-lite"/>
    </source>
</evidence>
<organism evidence="2 3">
    <name type="scientific">Branchiostoma lanceolatum</name>
    <name type="common">Common lancelet</name>
    <name type="synonym">Amphioxus lanceolatum</name>
    <dbReference type="NCBI Taxonomy" id="7740"/>
    <lineage>
        <taxon>Eukaryota</taxon>
        <taxon>Metazoa</taxon>
        <taxon>Chordata</taxon>
        <taxon>Cephalochordata</taxon>
        <taxon>Leptocardii</taxon>
        <taxon>Amphioxiformes</taxon>
        <taxon>Branchiostomatidae</taxon>
        <taxon>Branchiostoma</taxon>
    </lineage>
</organism>
<dbReference type="EMBL" id="OV696688">
    <property type="protein sequence ID" value="CAH1257641.1"/>
    <property type="molecule type" value="Genomic_DNA"/>
</dbReference>
<name>A0A8K0EMP4_BRALA</name>
<accession>A0A8K0EMP4</accession>
<gene>
    <name evidence="2" type="primary">Hypp1867</name>
    <name evidence="2" type="ORF">BLAG_LOCUS15481</name>
</gene>
<protein>
    <submittedName>
        <fullName evidence="2">Hypp1867 protein</fullName>
    </submittedName>
</protein>
<keyword evidence="3" id="KW-1185">Reference proteome</keyword>
<feature type="region of interest" description="Disordered" evidence="1">
    <location>
        <begin position="1"/>
        <end position="30"/>
    </location>
</feature>